<dbReference type="GO" id="GO:0046872">
    <property type="term" value="F:metal ion binding"/>
    <property type="evidence" value="ECO:0007669"/>
    <property type="project" value="UniProtKB-KW"/>
</dbReference>
<dbReference type="Pfam" id="PF00294">
    <property type="entry name" value="PfkB"/>
    <property type="match status" value="1"/>
</dbReference>
<dbReference type="GO" id="GO:0005634">
    <property type="term" value="C:nucleus"/>
    <property type="evidence" value="ECO:0007669"/>
    <property type="project" value="UniProtKB-SubCell"/>
</dbReference>
<dbReference type="Proteomes" id="UP001302126">
    <property type="component" value="Unassembled WGS sequence"/>
</dbReference>
<dbReference type="SUPFAM" id="SSF53613">
    <property type="entry name" value="Ribokinase-like"/>
    <property type="match status" value="1"/>
</dbReference>
<evidence type="ECO:0000256" key="4">
    <source>
        <dbReference type="ARBA" id="ARBA00022777"/>
    </source>
</evidence>
<gene>
    <name evidence="11" type="ORF">QBC35DRAFT_258669</name>
</gene>
<dbReference type="AlphaFoldDB" id="A0AAN6X0T3"/>
<dbReference type="PANTHER" id="PTHR10584:SF166">
    <property type="entry name" value="RIBOKINASE"/>
    <property type="match status" value="1"/>
</dbReference>
<protein>
    <recommendedName>
        <fullName evidence="9">Ribokinase</fullName>
        <shortName evidence="9">RK</shortName>
        <ecNumber evidence="9">2.7.1.15</ecNumber>
    </recommendedName>
</protein>
<dbReference type="PRINTS" id="PR00990">
    <property type="entry name" value="RIBOKINASE"/>
</dbReference>
<evidence type="ECO:0000256" key="5">
    <source>
        <dbReference type="ARBA" id="ARBA00022840"/>
    </source>
</evidence>
<feature type="binding site" evidence="9">
    <location>
        <position position="272"/>
    </location>
    <ligand>
        <name>substrate</name>
    </ligand>
</feature>
<comment type="function">
    <text evidence="9">Catalyzes the phosphorylation of ribose at O-5 in a reaction requiring ATP and magnesium. The resulting D-ribose-5-phosphate can then be used either for sythesis of nucleotides, histidine, and tryptophan, or as a component of the pentose phosphate pathway.</text>
</comment>
<evidence type="ECO:0000256" key="7">
    <source>
        <dbReference type="ARBA" id="ARBA00022958"/>
    </source>
</evidence>
<feature type="binding site" evidence="9">
    <location>
        <begin position="239"/>
        <end position="244"/>
    </location>
    <ligand>
        <name>ATP</name>
        <dbReference type="ChEBI" id="CHEBI:30616"/>
    </ligand>
</feature>
<dbReference type="InterPro" id="IPR029056">
    <property type="entry name" value="Ribokinase-like"/>
</dbReference>
<dbReference type="HAMAP" id="MF_01987">
    <property type="entry name" value="Ribokinase"/>
    <property type="match status" value="1"/>
</dbReference>
<accession>A0AAN6X0T3</accession>
<comment type="caution">
    <text evidence="11">The sequence shown here is derived from an EMBL/GenBank/DDBJ whole genome shotgun (WGS) entry which is preliminary data.</text>
</comment>
<name>A0AAN6X0T3_9PEZI</name>
<feature type="binding site" evidence="9">
    <location>
        <begin position="43"/>
        <end position="47"/>
    </location>
    <ligand>
        <name>substrate</name>
    </ligand>
</feature>
<organism evidence="11 12">
    <name type="scientific">Podospora australis</name>
    <dbReference type="NCBI Taxonomy" id="1536484"/>
    <lineage>
        <taxon>Eukaryota</taxon>
        <taxon>Fungi</taxon>
        <taxon>Dikarya</taxon>
        <taxon>Ascomycota</taxon>
        <taxon>Pezizomycotina</taxon>
        <taxon>Sordariomycetes</taxon>
        <taxon>Sordariomycetidae</taxon>
        <taxon>Sordariales</taxon>
        <taxon>Podosporaceae</taxon>
        <taxon>Podospora</taxon>
    </lineage>
</organism>
<feature type="active site" description="Proton acceptor" evidence="9">
    <location>
        <position position="272"/>
    </location>
</feature>
<dbReference type="GO" id="GO:0004747">
    <property type="term" value="F:ribokinase activity"/>
    <property type="evidence" value="ECO:0007669"/>
    <property type="project" value="UniProtKB-UniRule"/>
</dbReference>
<evidence type="ECO:0000313" key="12">
    <source>
        <dbReference type="Proteomes" id="UP001302126"/>
    </source>
</evidence>
<keyword evidence="9" id="KW-0963">Cytoplasm</keyword>
<evidence type="ECO:0000256" key="2">
    <source>
        <dbReference type="ARBA" id="ARBA00022723"/>
    </source>
</evidence>
<keyword evidence="4 9" id="KW-0418">Kinase</keyword>
<feature type="binding site" evidence="9">
    <location>
        <position position="200"/>
    </location>
    <ligand>
        <name>ATP</name>
        <dbReference type="ChEBI" id="CHEBI:30616"/>
    </ligand>
</feature>
<dbReference type="CDD" id="cd01174">
    <property type="entry name" value="ribokinase"/>
    <property type="match status" value="1"/>
</dbReference>
<comment type="subunit">
    <text evidence="9">Homodimer.</text>
</comment>
<comment type="similarity">
    <text evidence="9">Belongs to the carbohydrate kinase PfkB family. Ribokinase subfamily.</text>
</comment>
<reference evidence="11" key="2">
    <citation type="submission" date="2023-05" db="EMBL/GenBank/DDBJ databases">
        <authorList>
            <consortium name="Lawrence Berkeley National Laboratory"/>
            <person name="Steindorff A."/>
            <person name="Hensen N."/>
            <person name="Bonometti L."/>
            <person name="Westerberg I."/>
            <person name="Brannstrom I.O."/>
            <person name="Guillou S."/>
            <person name="Cros-Aarteil S."/>
            <person name="Calhoun S."/>
            <person name="Haridas S."/>
            <person name="Kuo A."/>
            <person name="Mondo S."/>
            <person name="Pangilinan J."/>
            <person name="Riley R."/>
            <person name="Labutti K."/>
            <person name="Andreopoulos B."/>
            <person name="Lipzen A."/>
            <person name="Chen C."/>
            <person name="Yanf M."/>
            <person name="Daum C."/>
            <person name="Ng V."/>
            <person name="Clum A."/>
            <person name="Ohm R."/>
            <person name="Martin F."/>
            <person name="Silar P."/>
            <person name="Natvig D."/>
            <person name="Lalanne C."/>
            <person name="Gautier V."/>
            <person name="Ament-Velasquez S.L."/>
            <person name="Kruys A."/>
            <person name="Hutchinson M.I."/>
            <person name="Powell A.J."/>
            <person name="Barry K."/>
            <person name="Miller A.N."/>
            <person name="Grigoriev I.V."/>
            <person name="Debuchy R."/>
            <person name="Gladieux P."/>
            <person name="Thoren M.H."/>
            <person name="Johannesson H."/>
        </authorList>
    </citation>
    <scope>NUCLEOTIDE SEQUENCE</scope>
    <source>
        <strain evidence="11">PSN309</strain>
    </source>
</reference>
<evidence type="ECO:0000256" key="6">
    <source>
        <dbReference type="ARBA" id="ARBA00022842"/>
    </source>
</evidence>
<feature type="binding site" evidence="9">
    <location>
        <position position="310"/>
    </location>
    <ligand>
        <name>K(+)</name>
        <dbReference type="ChEBI" id="CHEBI:29103"/>
    </ligand>
</feature>
<evidence type="ECO:0000259" key="10">
    <source>
        <dbReference type="Pfam" id="PF00294"/>
    </source>
</evidence>
<keyword evidence="12" id="KW-1185">Reference proteome</keyword>
<comment type="caution">
    <text evidence="9">Lacks conserved residue(s) required for the propagation of feature annotation.</text>
</comment>
<keyword evidence="3 9" id="KW-0547">Nucleotide-binding</keyword>
<dbReference type="GO" id="GO:0005737">
    <property type="term" value="C:cytoplasm"/>
    <property type="evidence" value="ECO:0007669"/>
    <property type="project" value="UniProtKB-SubCell"/>
</dbReference>
<dbReference type="PANTHER" id="PTHR10584">
    <property type="entry name" value="SUGAR KINASE"/>
    <property type="match status" value="1"/>
</dbReference>
<keyword evidence="6 9" id="KW-0460">Magnesium</keyword>
<comment type="catalytic activity">
    <reaction evidence="9">
        <text>D-ribose + ATP = D-ribose 5-phosphate + ADP + H(+)</text>
        <dbReference type="Rhea" id="RHEA:13697"/>
        <dbReference type="ChEBI" id="CHEBI:15378"/>
        <dbReference type="ChEBI" id="CHEBI:30616"/>
        <dbReference type="ChEBI" id="CHEBI:47013"/>
        <dbReference type="ChEBI" id="CHEBI:78346"/>
        <dbReference type="ChEBI" id="CHEBI:456216"/>
        <dbReference type="EC" id="2.7.1.15"/>
    </reaction>
</comment>
<dbReference type="InterPro" id="IPR011877">
    <property type="entry name" value="Ribokinase"/>
</dbReference>
<dbReference type="EC" id="2.7.1.15" evidence="9"/>
<keyword evidence="8 9" id="KW-0119">Carbohydrate metabolism</keyword>
<dbReference type="InterPro" id="IPR011611">
    <property type="entry name" value="PfkB_dom"/>
</dbReference>
<keyword evidence="9" id="KW-0539">Nucleus</keyword>
<dbReference type="GO" id="GO:0005524">
    <property type="term" value="F:ATP binding"/>
    <property type="evidence" value="ECO:0007669"/>
    <property type="project" value="UniProtKB-UniRule"/>
</dbReference>
<proteinExistence type="inferred from homology"/>
<feature type="binding site" evidence="9">
    <location>
        <position position="305"/>
    </location>
    <ligand>
        <name>K(+)</name>
        <dbReference type="ChEBI" id="CHEBI:29103"/>
    </ligand>
</feature>
<keyword evidence="5 9" id="KW-0067">ATP-binding</keyword>
<dbReference type="InterPro" id="IPR002139">
    <property type="entry name" value="Ribo/fructo_kinase"/>
</dbReference>
<feature type="domain" description="Carbohydrate kinase PfkB" evidence="10">
    <location>
        <begin position="8"/>
        <end position="317"/>
    </location>
</feature>
<reference evidence="11" key="1">
    <citation type="journal article" date="2023" name="Mol. Phylogenet. Evol.">
        <title>Genome-scale phylogeny and comparative genomics of the fungal order Sordariales.</title>
        <authorList>
            <person name="Hensen N."/>
            <person name="Bonometti L."/>
            <person name="Westerberg I."/>
            <person name="Brannstrom I.O."/>
            <person name="Guillou S."/>
            <person name="Cros-Aarteil S."/>
            <person name="Calhoun S."/>
            <person name="Haridas S."/>
            <person name="Kuo A."/>
            <person name="Mondo S."/>
            <person name="Pangilinan J."/>
            <person name="Riley R."/>
            <person name="LaButti K."/>
            <person name="Andreopoulos B."/>
            <person name="Lipzen A."/>
            <person name="Chen C."/>
            <person name="Yan M."/>
            <person name="Daum C."/>
            <person name="Ng V."/>
            <person name="Clum A."/>
            <person name="Steindorff A."/>
            <person name="Ohm R.A."/>
            <person name="Martin F."/>
            <person name="Silar P."/>
            <person name="Natvig D.O."/>
            <person name="Lalanne C."/>
            <person name="Gautier V."/>
            <person name="Ament-Velasquez S.L."/>
            <person name="Kruys A."/>
            <person name="Hutchinson M.I."/>
            <person name="Powell A.J."/>
            <person name="Barry K."/>
            <person name="Miller A.N."/>
            <person name="Grigoriev I.V."/>
            <person name="Debuchy R."/>
            <person name="Gladieux P."/>
            <person name="Hiltunen Thoren M."/>
            <person name="Johannesson H."/>
        </authorList>
    </citation>
    <scope>NUCLEOTIDE SEQUENCE</scope>
    <source>
        <strain evidence="11">PSN309</strain>
    </source>
</reference>
<keyword evidence="2 9" id="KW-0479">Metal-binding</keyword>
<evidence type="ECO:0000256" key="1">
    <source>
        <dbReference type="ARBA" id="ARBA00022679"/>
    </source>
</evidence>
<evidence type="ECO:0000313" key="11">
    <source>
        <dbReference type="EMBL" id="KAK4191958.1"/>
    </source>
</evidence>
<dbReference type="Gene3D" id="3.40.1190.20">
    <property type="match status" value="1"/>
</dbReference>
<feature type="binding site" evidence="9">
    <location>
        <begin position="271"/>
        <end position="272"/>
    </location>
    <ligand>
        <name>ATP</name>
        <dbReference type="ChEBI" id="CHEBI:30616"/>
    </ligand>
</feature>
<comment type="activity regulation">
    <text evidence="9">Activated by a monovalent cation that binds near, but not in, the active site. The most likely occupant of the site in vivo is potassium. Ion binding induces a conformational change that may alter substrate affinity.</text>
</comment>
<dbReference type="GO" id="GO:0019303">
    <property type="term" value="P:D-ribose catabolic process"/>
    <property type="evidence" value="ECO:0007669"/>
    <property type="project" value="UniProtKB-UniRule"/>
</dbReference>
<feature type="binding site" evidence="9">
    <location>
        <position position="266"/>
    </location>
    <ligand>
        <name>K(+)</name>
        <dbReference type="ChEBI" id="CHEBI:29103"/>
    </ligand>
</feature>
<comment type="pathway">
    <text evidence="9">Carbohydrate metabolism; D-ribose degradation; D-ribose 5-phosphate from beta-D-ribopyranose: step 2/2.</text>
</comment>
<feature type="binding site" evidence="9">
    <location>
        <position position="308"/>
    </location>
    <ligand>
        <name>K(+)</name>
        <dbReference type="ChEBI" id="CHEBI:29103"/>
    </ligand>
</feature>
<comment type="subcellular location">
    <subcellularLocation>
        <location evidence="9">Cytoplasm</location>
    </subcellularLocation>
    <subcellularLocation>
        <location evidence="9">Nucleus</location>
    </subcellularLocation>
</comment>
<sequence>MSSEIPRITILGSLNMDLVAYVPHHPHPGETLTANSFATSPGGKGSNQAVACAKLSRSPSTLSSPSAAVSMVGAVGSDPYGSQLIQNLTNYGIDASHVTSLPDTKTGIALIVVEAATGQNRIIISGEANHLVTVASQEEKNWEWLDGVDLLIMQLEIPLETVVTAVEKAREKGVAVLLNPAPAQKLPEGVYKGLAHLIVNETEAAILGEIDESELDTLEGLERVSKKFLERGVENFLVTLGGRGVYYMDKKGNKGLVEAEKVKVVDTTAAGDTFVGRYALEVVKGDEKFDIAAAVKLANKAAAKTVEREGAAEAIPWRDEVA</sequence>
<dbReference type="EMBL" id="MU864356">
    <property type="protein sequence ID" value="KAK4191958.1"/>
    <property type="molecule type" value="Genomic_DNA"/>
</dbReference>
<feature type="binding site" evidence="9">
    <location>
        <position position="299"/>
    </location>
    <ligand>
        <name>ATP</name>
        <dbReference type="ChEBI" id="CHEBI:30616"/>
    </ligand>
</feature>
<feature type="binding site" evidence="9">
    <location>
        <position position="156"/>
    </location>
    <ligand>
        <name>substrate</name>
    </ligand>
</feature>
<feature type="binding site" evidence="9">
    <location>
        <position position="268"/>
    </location>
    <ligand>
        <name>K(+)</name>
        <dbReference type="ChEBI" id="CHEBI:29103"/>
    </ligand>
</feature>
<feature type="binding site" evidence="9">
    <location>
        <begin position="15"/>
        <end position="17"/>
    </location>
    <ligand>
        <name>substrate</name>
    </ligand>
</feature>
<comment type="cofactor">
    <cofactor evidence="9">
        <name>Mg(2+)</name>
        <dbReference type="ChEBI" id="CHEBI:18420"/>
    </cofactor>
    <text evidence="9">Requires a divalent cation, most likely magnesium in vivo, as an electrophilic catalyst to aid phosphoryl group transfer. It is the chelate of the metal and the nucleotide that is the actual substrate.</text>
</comment>
<keyword evidence="7 9" id="KW-0630">Potassium</keyword>
<evidence type="ECO:0000256" key="3">
    <source>
        <dbReference type="ARBA" id="ARBA00022741"/>
    </source>
</evidence>
<evidence type="ECO:0000256" key="8">
    <source>
        <dbReference type="ARBA" id="ARBA00023277"/>
    </source>
</evidence>
<keyword evidence="1 9" id="KW-0808">Transferase</keyword>
<evidence type="ECO:0000256" key="9">
    <source>
        <dbReference type="HAMAP-Rule" id="MF_03215"/>
    </source>
</evidence>